<dbReference type="EMBL" id="UIDG01000552">
    <property type="protein sequence ID" value="SUS08156.1"/>
    <property type="molecule type" value="Genomic_DNA"/>
</dbReference>
<accession>A0A380TIN3</accession>
<feature type="region of interest" description="Disordered" evidence="1">
    <location>
        <begin position="45"/>
        <end position="71"/>
    </location>
</feature>
<dbReference type="Gene3D" id="3.30.420.10">
    <property type="entry name" value="Ribonuclease H-like superfamily/Ribonuclease H"/>
    <property type="match status" value="1"/>
</dbReference>
<dbReference type="InterPro" id="IPR036397">
    <property type="entry name" value="RNaseH_sf"/>
</dbReference>
<protein>
    <recommendedName>
        <fullName evidence="3">Transposase</fullName>
    </recommendedName>
</protein>
<dbReference type="GO" id="GO:0003676">
    <property type="term" value="F:nucleic acid binding"/>
    <property type="evidence" value="ECO:0007669"/>
    <property type="project" value="InterPro"/>
</dbReference>
<name>A0A380TIN3_9ZZZZ</name>
<dbReference type="AlphaFoldDB" id="A0A380TIN3"/>
<reference evidence="2" key="1">
    <citation type="submission" date="2018-07" db="EMBL/GenBank/DDBJ databases">
        <authorList>
            <person name="Quirk P.G."/>
            <person name="Krulwich T.A."/>
        </authorList>
    </citation>
    <scope>NUCLEOTIDE SEQUENCE</scope>
</reference>
<gene>
    <name evidence="2" type="ORF">DF3PB_5960001</name>
</gene>
<evidence type="ECO:0000256" key="1">
    <source>
        <dbReference type="SAM" id="MobiDB-lite"/>
    </source>
</evidence>
<evidence type="ECO:0008006" key="3">
    <source>
        <dbReference type="Google" id="ProtNLM"/>
    </source>
</evidence>
<feature type="compositionally biased region" description="Basic and acidic residues" evidence="1">
    <location>
        <begin position="60"/>
        <end position="71"/>
    </location>
</feature>
<evidence type="ECO:0000313" key="2">
    <source>
        <dbReference type="EMBL" id="SUS08156.1"/>
    </source>
</evidence>
<organism evidence="2">
    <name type="scientific">metagenome</name>
    <dbReference type="NCBI Taxonomy" id="256318"/>
    <lineage>
        <taxon>unclassified sequences</taxon>
        <taxon>metagenomes</taxon>
    </lineage>
</organism>
<sequence length="71" mass="7905">MNPIEFAFSKLKALLRQNPARTIDALWRRLGTVLDTFTAPNAPTINTQCENALGPGTLPDRTDKRQPPTEN</sequence>
<proteinExistence type="predicted"/>